<dbReference type="PhylomeDB" id="B3MT22"/>
<dbReference type="HOGENOM" id="CLU_069908_3_0_1"/>
<evidence type="ECO:0000256" key="4">
    <source>
        <dbReference type="SAM" id="SignalP"/>
    </source>
</evidence>
<keyword evidence="1 4" id="KW-0732">Signal</keyword>
<evidence type="ECO:0000256" key="2">
    <source>
        <dbReference type="ARBA" id="ARBA00023108"/>
    </source>
</evidence>
<keyword evidence="2" id="KW-0090">Biological rhythms</keyword>
<dbReference type="InterPro" id="IPR010562">
    <property type="entry name" value="Haemolymph_juvenile_hormone-bd"/>
</dbReference>
<dbReference type="EMBL" id="CH902623">
    <property type="protein sequence ID" value="EDV30412.1"/>
    <property type="molecule type" value="Genomic_DNA"/>
</dbReference>
<dbReference type="FunCoup" id="B3MT22">
    <property type="interactions" value="33"/>
</dbReference>
<evidence type="ECO:0000313" key="6">
    <source>
        <dbReference type="Proteomes" id="UP000007801"/>
    </source>
</evidence>
<dbReference type="OMA" id="DPMKQDQ"/>
<dbReference type="SMR" id="B3MT22"/>
<dbReference type="Proteomes" id="UP000007801">
    <property type="component" value="Unassembled WGS sequence"/>
</dbReference>
<dbReference type="GO" id="GO:0007623">
    <property type="term" value="P:circadian rhythm"/>
    <property type="evidence" value="ECO:0007669"/>
    <property type="project" value="UniProtKB-ARBA"/>
</dbReference>
<gene>
    <name evidence="5" type="primary">Dana\GF23276</name>
    <name evidence="5" type="synonym">dana_GLEANR_7933</name>
    <name evidence="5" type="ORF">GF23276</name>
</gene>
<name>B3MT22_DROAN</name>
<dbReference type="OrthoDB" id="8175281at2759"/>
<dbReference type="SMART" id="SM00700">
    <property type="entry name" value="JHBP"/>
    <property type="match status" value="1"/>
</dbReference>
<protein>
    <submittedName>
        <fullName evidence="5">Uncharacterized protein</fullName>
    </submittedName>
</protein>
<feature type="chain" id="PRO_5002790777" evidence="4">
    <location>
        <begin position="20"/>
        <end position="272"/>
    </location>
</feature>
<dbReference type="GeneID" id="6505918"/>
<dbReference type="STRING" id="7217.B3MT22"/>
<dbReference type="GO" id="GO:0005615">
    <property type="term" value="C:extracellular space"/>
    <property type="evidence" value="ECO:0007669"/>
    <property type="project" value="TreeGrafter"/>
</dbReference>
<sequence>MNIIGILFLIPAGLLGVQSVEIYTEKPPYIESCRIYEPEFTKCSTRSIQAFMNQVTKGIPEIEKSFGQIDPMKQEQLVFKQDNSDVASIAANLTEMLISGFGKMVIKESKVSKKDFSWLTKIYLPKMRMDGMYKMVGKILLVPLRGAGKIVLEIDDLDILMSTKTRLYERAGFTFYNVTSVKVKLEVGKVRTNMENLFNGRSKEVEEGTNQFFNDNWRDLFEALRPLVVETVERTLLDLLHKTFSIFPASFFVEDIPNSLTLYGRKSKMITD</sequence>
<organism evidence="5 6">
    <name type="scientific">Drosophila ananassae</name>
    <name type="common">Fruit fly</name>
    <dbReference type="NCBI Taxonomy" id="7217"/>
    <lineage>
        <taxon>Eukaryota</taxon>
        <taxon>Metazoa</taxon>
        <taxon>Ecdysozoa</taxon>
        <taxon>Arthropoda</taxon>
        <taxon>Hexapoda</taxon>
        <taxon>Insecta</taxon>
        <taxon>Pterygota</taxon>
        <taxon>Neoptera</taxon>
        <taxon>Endopterygota</taxon>
        <taxon>Diptera</taxon>
        <taxon>Brachycera</taxon>
        <taxon>Muscomorpha</taxon>
        <taxon>Ephydroidea</taxon>
        <taxon>Drosophilidae</taxon>
        <taxon>Drosophila</taxon>
        <taxon>Sophophora</taxon>
    </lineage>
</organism>
<dbReference type="InParanoid" id="B3MT22"/>
<dbReference type="Gene3D" id="3.15.10.30">
    <property type="entry name" value="Haemolymph juvenile hormone binding protein"/>
    <property type="match status" value="1"/>
</dbReference>
<dbReference type="Pfam" id="PF06585">
    <property type="entry name" value="JHBP"/>
    <property type="match status" value="1"/>
</dbReference>
<dbReference type="PANTHER" id="PTHR11008">
    <property type="entry name" value="PROTEIN TAKEOUT-LIKE PROTEIN"/>
    <property type="match status" value="1"/>
</dbReference>
<dbReference type="PANTHER" id="PTHR11008:SF25">
    <property type="entry name" value="IP09473P-RELATED"/>
    <property type="match status" value="1"/>
</dbReference>
<evidence type="ECO:0000313" key="5">
    <source>
        <dbReference type="EMBL" id="EDV30412.1"/>
    </source>
</evidence>
<dbReference type="FunFam" id="3.15.10.30:FF:000001">
    <property type="entry name" value="Takeout-like protein 1"/>
    <property type="match status" value="1"/>
</dbReference>
<dbReference type="eggNOG" id="ENOG502RXKT">
    <property type="taxonomic scope" value="Eukaryota"/>
</dbReference>
<comment type="similarity">
    <text evidence="3">Belongs to the TO family.</text>
</comment>
<accession>B3MT22</accession>
<reference evidence="5 6" key="1">
    <citation type="journal article" date="2007" name="Nature">
        <title>Evolution of genes and genomes on the Drosophila phylogeny.</title>
        <authorList>
            <consortium name="Drosophila 12 Genomes Consortium"/>
            <person name="Clark A.G."/>
            <person name="Eisen M.B."/>
            <person name="Smith D.R."/>
            <person name="Bergman C.M."/>
            <person name="Oliver B."/>
            <person name="Markow T.A."/>
            <person name="Kaufman T.C."/>
            <person name="Kellis M."/>
            <person name="Gelbart W."/>
            <person name="Iyer V.N."/>
            <person name="Pollard D.A."/>
            <person name="Sackton T.B."/>
            <person name="Larracuente A.M."/>
            <person name="Singh N.D."/>
            <person name="Abad J.P."/>
            <person name="Abt D.N."/>
            <person name="Adryan B."/>
            <person name="Aguade M."/>
            <person name="Akashi H."/>
            <person name="Anderson W.W."/>
            <person name="Aquadro C.F."/>
            <person name="Ardell D.H."/>
            <person name="Arguello R."/>
            <person name="Artieri C.G."/>
            <person name="Barbash D.A."/>
            <person name="Barker D."/>
            <person name="Barsanti P."/>
            <person name="Batterham P."/>
            <person name="Batzoglou S."/>
            <person name="Begun D."/>
            <person name="Bhutkar A."/>
            <person name="Blanco E."/>
            <person name="Bosak S.A."/>
            <person name="Bradley R.K."/>
            <person name="Brand A.D."/>
            <person name="Brent M.R."/>
            <person name="Brooks A.N."/>
            <person name="Brown R.H."/>
            <person name="Butlin R.K."/>
            <person name="Caggese C."/>
            <person name="Calvi B.R."/>
            <person name="Bernardo de Carvalho A."/>
            <person name="Caspi A."/>
            <person name="Castrezana S."/>
            <person name="Celniker S.E."/>
            <person name="Chang J.L."/>
            <person name="Chapple C."/>
            <person name="Chatterji S."/>
            <person name="Chinwalla A."/>
            <person name="Civetta A."/>
            <person name="Clifton S.W."/>
            <person name="Comeron J.M."/>
            <person name="Costello J.C."/>
            <person name="Coyne J.A."/>
            <person name="Daub J."/>
            <person name="David R.G."/>
            <person name="Delcher A.L."/>
            <person name="Delehaunty K."/>
            <person name="Do C.B."/>
            <person name="Ebling H."/>
            <person name="Edwards K."/>
            <person name="Eickbush T."/>
            <person name="Evans J.D."/>
            <person name="Filipski A."/>
            <person name="Findeiss S."/>
            <person name="Freyhult E."/>
            <person name="Fulton L."/>
            <person name="Fulton R."/>
            <person name="Garcia A.C."/>
            <person name="Gardiner A."/>
            <person name="Garfield D.A."/>
            <person name="Garvin B.E."/>
            <person name="Gibson G."/>
            <person name="Gilbert D."/>
            <person name="Gnerre S."/>
            <person name="Godfrey J."/>
            <person name="Good R."/>
            <person name="Gotea V."/>
            <person name="Gravely B."/>
            <person name="Greenberg A.J."/>
            <person name="Griffiths-Jones S."/>
            <person name="Gross S."/>
            <person name="Guigo R."/>
            <person name="Gustafson E.A."/>
            <person name="Haerty W."/>
            <person name="Hahn M.W."/>
            <person name="Halligan D.L."/>
            <person name="Halpern A.L."/>
            <person name="Halter G.M."/>
            <person name="Han M.V."/>
            <person name="Heger A."/>
            <person name="Hillier L."/>
            <person name="Hinrichs A.S."/>
            <person name="Holmes I."/>
            <person name="Hoskins R.A."/>
            <person name="Hubisz M.J."/>
            <person name="Hultmark D."/>
            <person name="Huntley M.A."/>
            <person name="Jaffe D.B."/>
            <person name="Jagadeeshan S."/>
            <person name="Jeck W.R."/>
            <person name="Johnson J."/>
            <person name="Jones C.D."/>
            <person name="Jordan W.C."/>
            <person name="Karpen G.H."/>
            <person name="Kataoka E."/>
            <person name="Keightley P.D."/>
            <person name="Kheradpour P."/>
            <person name="Kirkness E.F."/>
            <person name="Koerich L.B."/>
            <person name="Kristiansen K."/>
            <person name="Kudrna D."/>
            <person name="Kulathinal R.J."/>
            <person name="Kumar S."/>
            <person name="Kwok R."/>
            <person name="Lander E."/>
            <person name="Langley C.H."/>
            <person name="Lapoint R."/>
            <person name="Lazzaro B.P."/>
            <person name="Lee S.J."/>
            <person name="Levesque L."/>
            <person name="Li R."/>
            <person name="Lin C.F."/>
            <person name="Lin M.F."/>
            <person name="Lindblad-Toh K."/>
            <person name="Llopart A."/>
            <person name="Long M."/>
            <person name="Low L."/>
            <person name="Lozovsky E."/>
            <person name="Lu J."/>
            <person name="Luo M."/>
            <person name="Machado C.A."/>
            <person name="Makalowski W."/>
            <person name="Marzo M."/>
            <person name="Matsuda M."/>
            <person name="Matzkin L."/>
            <person name="McAllister B."/>
            <person name="McBride C.S."/>
            <person name="McKernan B."/>
            <person name="McKernan K."/>
            <person name="Mendez-Lago M."/>
            <person name="Minx P."/>
            <person name="Mollenhauer M.U."/>
            <person name="Montooth K."/>
            <person name="Mount S.M."/>
            <person name="Mu X."/>
            <person name="Myers E."/>
            <person name="Negre B."/>
            <person name="Newfeld S."/>
            <person name="Nielsen R."/>
            <person name="Noor M.A."/>
            <person name="O'Grady P."/>
            <person name="Pachter L."/>
            <person name="Papaceit M."/>
            <person name="Parisi M.J."/>
            <person name="Parisi M."/>
            <person name="Parts L."/>
            <person name="Pedersen J.S."/>
            <person name="Pesole G."/>
            <person name="Phillippy A.M."/>
            <person name="Ponting C.P."/>
            <person name="Pop M."/>
            <person name="Porcelli D."/>
            <person name="Powell J.R."/>
            <person name="Prohaska S."/>
            <person name="Pruitt K."/>
            <person name="Puig M."/>
            <person name="Quesneville H."/>
            <person name="Ram K.R."/>
            <person name="Rand D."/>
            <person name="Rasmussen M.D."/>
            <person name="Reed L.K."/>
            <person name="Reenan R."/>
            <person name="Reily A."/>
            <person name="Remington K.A."/>
            <person name="Rieger T.T."/>
            <person name="Ritchie M.G."/>
            <person name="Robin C."/>
            <person name="Rogers Y.H."/>
            <person name="Rohde C."/>
            <person name="Rozas J."/>
            <person name="Rubenfield M.J."/>
            <person name="Ruiz A."/>
            <person name="Russo S."/>
            <person name="Salzberg S.L."/>
            <person name="Sanchez-Gracia A."/>
            <person name="Saranga D.J."/>
            <person name="Sato H."/>
            <person name="Schaeffer S.W."/>
            <person name="Schatz M.C."/>
            <person name="Schlenke T."/>
            <person name="Schwartz R."/>
            <person name="Segarra C."/>
            <person name="Singh R.S."/>
            <person name="Sirot L."/>
            <person name="Sirota M."/>
            <person name="Sisneros N.B."/>
            <person name="Smith C.D."/>
            <person name="Smith T.F."/>
            <person name="Spieth J."/>
            <person name="Stage D.E."/>
            <person name="Stark A."/>
            <person name="Stephan W."/>
            <person name="Strausberg R.L."/>
            <person name="Strempel S."/>
            <person name="Sturgill D."/>
            <person name="Sutton G."/>
            <person name="Sutton G.G."/>
            <person name="Tao W."/>
            <person name="Teichmann S."/>
            <person name="Tobari Y.N."/>
            <person name="Tomimura Y."/>
            <person name="Tsolas J.M."/>
            <person name="Valente V.L."/>
            <person name="Venter E."/>
            <person name="Venter J.C."/>
            <person name="Vicario S."/>
            <person name="Vieira F.G."/>
            <person name="Vilella A.J."/>
            <person name="Villasante A."/>
            <person name="Walenz B."/>
            <person name="Wang J."/>
            <person name="Wasserman M."/>
            <person name="Watts T."/>
            <person name="Wilson D."/>
            <person name="Wilson R.K."/>
            <person name="Wing R.A."/>
            <person name="Wolfner M.F."/>
            <person name="Wong A."/>
            <person name="Wong G.K."/>
            <person name="Wu C.I."/>
            <person name="Wu G."/>
            <person name="Yamamoto D."/>
            <person name="Yang H.P."/>
            <person name="Yang S.P."/>
            <person name="Yorke J.A."/>
            <person name="Yoshida K."/>
            <person name="Zdobnov E."/>
            <person name="Zhang P."/>
            <person name="Zhang Y."/>
            <person name="Zimin A.V."/>
            <person name="Baldwin J."/>
            <person name="Abdouelleil A."/>
            <person name="Abdulkadir J."/>
            <person name="Abebe A."/>
            <person name="Abera B."/>
            <person name="Abreu J."/>
            <person name="Acer S.C."/>
            <person name="Aftuck L."/>
            <person name="Alexander A."/>
            <person name="An P."/>
            <person name="Anderson E."/>
            <person name="Anderson S."/>
            <person name="Arachi H."/>
            <person name="Azer M."/>
            <person name="Bachantsang P."/>
            <person name="Barry A."/>
            <person name="Bayul T."/>
            <person name="Berlin A."/>
            <person name="Bessette D."/>
            <person name="Bloom T."/>
            <person name="Blye J."/>
            <person name="Boguslavskiy L."/>
            <person name="Bonnet C."/>
            <person name="Boukhgalter B."/>
            <person name="Bourzgui I."/>
            <person name="Brown A."/>
            <person name="Cahill P."/>
            <person name="Channer S."/>
            <person name="Cheshatsang Y."/>
            <person name="Chuda L."/>
            <person name="Citroen M."/>
            <person name="Collymore A."/>
            <person name="Cooke P."/>
            <person name="Costello M."/>
            <person name="D'Aco K."/>
            <person name="Daza R."/>
            <person name="De Haan G."/>
            <person name="DeGray S."/>
            <person name="DeMaso C."/>
            <person name="Dhargay N."/>
            <person name="Dooley K."/>
            <person name="Dooley E."/>
            <person name="Doricent M."/>
            <person name="Dorje P."/>
            <person name="Dorjee K."/>
            <person name="Dupes A."/>
            <person name="Elong R."/>
            <person name="Falk J."/>
            <person name="Farina A."/>
            <person name="Faro S."/>
            <person name="Ferguson D."/>
            <person name="Fisher S."/>
            <person name="Foley C.D."/>
            <person name="Franke A."/>
            <person name="Friedrich D."/>
            <person name="Gadbois L."/>
            <person name="Gearin G."/>
            <person name="Gearin C.R."/>
            <person name="Giannoukos G."/>
            <person name="Goode T."/>
            <person name="Graham J."/>
            <person name="Grandbois E."/>
            <person name="Grewal S."/>
            <person name="Gyaltsen K."/>
            <person name="Hafez N."/>
            <person name="Hagos B."/>
            <person name="Hall J."/>
            <person name="Henson C."/>
            <person name="Hollinger A."/>
            <person name="Honan T."/>
            <person name="Huard M.D."/>
            <person name="Hughes L."/>
            <person name="Hurhula B."/>
            <person name="Husby M.E."/>
            <person name="Kamat A."/>
            <person name="Kanga B."/>
            <person name="Kashin S."/>
            <person name="Khazanovich D."/>
            <person name="Kisner P."/>
            <person name="Lance K."/>
            <person name="Lara M."/>
            <person name="Lee W."/>
            <person name="Lennon N."/>
            <person name="Letendre F."/>
            <person name="LeVine R."/>
            <person name="Lipovsky A."/>
            <person name="Liu X."/>
            <person name="Liu J."/>
            <person name="Liu S."/>
            <person name="Lokyitsang T."/>
            <person name="Lokyitsang Y."/>
            <person name="Lubonja R."/>
            <person name="Lui A."/>
            <person name="MacDonald P."/>
            <person name="Magnisalis V."/>
            <person name="Maru K."/>
            <person name="Matthews C."/>
            <person name="McCusker W."/>
            <person name="McDonough S."/>
            <person name="Mehta T."/>
            <person name="Meldrim J."/>
            <person name="Meneus L."/>
            <person name="Mihai O."/>
            <person name="Mihalev A."/>
            <person name="Mihova T."/>
            <person name="Mittelman R."/>
            <person name="Mlenga V."/>
            <person name="Montmayeur A."/>
            <person name="Mulrain L."/>
            <person name="Navidi A."/>
            <person name="Naylor J."/>
            <person name="Negash T."/>
            <person name="Nguyen T."/>
            <person name="Nguyen N."/>
            <person name="Nicol R."/>
            <person name="Norbu C."/>
            <person name="Norbu N."/>
            <person name="Novod N."/>
            <person name="O'Neill B."/>
            <person name="Osman S."/>
            <person name="Markiewicz E."/>
            <person name="Oyono O.L."/>
            <person name="Patti C."/>
            <person name="Phunkhang P."/>
            <person name="Pierre F."/>
            <person name="Priest M."/>
            <person name="Raghuraman S."/>
            <person name="Rege F."/>
            <person name="Reyes R."/>
            <person name="Rise C."/>
            <person name="Rogov P."/>
            <person name="Ross K."/>
            <person name="Ryan E."/>
            <person name="Settipalli S."/>
            <person name="Shea T."/>
            <person name="Sherpa N."/>
            <person name="Shi L."/>
            <person name="Shih D."/>
            <person name="Sparrow T."/>
            <person name="Spaulding J."/>
            <person name="Stalker J."/>
            <person name="Stange-Thomann N."/>
            <person name="Stavropoulos S."/>
            <person name="Stone C."/>
            <person name="Strader C."/>
            <person name="Tesfaye S."/>
            <person name="Thomson T."/>
            <person name="Thoulutsang Y."/>
            <person name="Thoulutsang D."/>
            <person name="Topham K."/>
            <person name="Topping I."/>
            <person name="Tsamla T."/>
            <person name="Vassiliev H."/>
            <person name="Vo A."/>
            <person name="Wangchuk T."/>
            <person name="Wangdi T."/>
            <person name="Weiand M."/>
            <person name="Wilkinson J."/>
            <person name="Wilson A."/>
            <person name="Yadav S."/>
            <person name="Young G."/>
            <person name="Yu Q."/>
            <person name="Zembek L."/>
            <person name="Zhong D."/>
            <person name="Zimmer A."/>
            <person name="Zwirko Z."/>
            <person name="Jaffe D.B."/>
            <person name="Alvarez P."/>
            <person name="Brockman W."/>
            <person name="Butler J."/>
            <person name="Chin C."/>
            <person name="Gnerre S."/>
            <person name="Grabherr M."/>
            <person name="Kleber M."/>
            <person name="Mauceli E."/>
            <person name="MacCallum I."/>
        </authorList>
    </citation>
    <scope>NUCLEOTIDE SEQUENCE [LARGE SCALE GENOMIC DNA]</scope>
    <source>
        <strain evidence="6">Tucson 14024-0371.13</strain>
    </source>
</reference>
<proteinExistence type="inferred from homology"/>
<feature type="signal peptide" evidence="4">
    <location>
        <begin position="1"/>
        <end position="19"/>
    </location>
</feature>
<dbReference type="AlphaFoldDB" id="B3MT22"/>
<dbReference type="KEGG" id="dan:6505918"/>
<keyword evidence="6" id="KW-1185">Reference proteome</keyword>
<evidence type="ECO:0000256" key="3">
    <source>
        <dbReference type="ARBA" id="ARBA00060902"/>
    </source>
</evidence>
<dbReference type="CTD" id="43263"/>
<evidence type="ECO:0000256" key="1">
    <source>
        <dbReference type="ARBA" id="ARBA00022729"/>
    </source>
</evidence>
<dbReference type="InterPro" id="IPR038606">
    <property type="entry name" value="To_sf"/>
</dbReference>